<dbReference type="GO" id="GO:0005886">
    <property type="term" value="C:plasma membrane"/>
    <property type="evidence" value="ECO:0007669"/>
    <property type="project" value="UniProtKB-SubCell"/>
</dbReference>
<dbReference type="InterPro" id="IPR050086">
    <property type="entry name" value="MetN_ABC_transporter-like"/>
</dbReference>
<dbReference type="AlphaFoldDB" id="A0A1X0WLJ6"/>
<evidence type="ECO:0000256" key="2">
    <source>
        <dbReference type="ARBA" id="ARBA00022448"/>
    </source>
</evidence>
<dbReference type="Pfam" id="PF00005">
    <property type="entry name" value="ABC_tran"/>
    <property type="match status" value="1"/>
</dbReference>
<gene>
    <name evidence="4" type="ORF">ATE34_01685</name>
</gene>
<dbReference type="InterPro" id="IPR003439">
    <property type="entry name" value="ABC_transporter-like_ATP-bd"/>
</dbReference>
<dbReference type="RefSeq" id="WP_142357495.1">
    <property type="nucleotide sequence ID" value="NZ_LNVF01000016.1"/>
</dbReference>
<dbReference type="PANTHER" id="PTHR43166">
    <property type="entry name" value="AMINO ACID IMPORT ATP-BINDING PROTEIN"/>
    <property type="match status" value="1"/>
</dbReference>
<keyword evidence="2" id="KW-0813">Transport</keyword>
<feature type="domain" description="ABC transporter" evidence="3">
    <location>
        <begin position="38"/>
        <end position="273"/>
    </location>
</feature>
<dbReference type="InterPro" id="IPR017871">
    <property type="entry name" value="ABC_transporter-like_CS"/>
</dbReference>
<evidence type="ECO:0000259" key="3">
    <source>
        <dbReference type="PROSITE" id="PS50893"/>
    </source>
</evidence>
<comment type="caution">
    <text evidence="4">The sequence shown here is derived from an EMBL/GenBank/DDBJ whole genome shotgun (WGS) entry which is preliminary data.</text>
</comment>
<sequence>MASKRDLVFRAIRGDEVERVSVGFWFHFVTLEEKGQGLNNPRIFQKSVEGHRSYVERIRPDFVKIMSDGFFLYPSNVYNPKIASIQELTSIESIGEEHTWIQQQVEVVQAIRETFIEDIASFYNLFANKTALENILEGLIVARKVPKEEALKRAESALGKVGLLAYKDYYPSQLSGGQQQRIGIARAIAVKPEVILLDEPTSALDPELVGDVLDVLKQLAGEGVTMVVVTHEMGFARDVANHVIFMDGGRIVEENNPHDFFNRPQEERTKQFLARILSDASYSVEYMI</sequence>
<accession>A0A1X0WLJ6</accession>
<dbReference type="SUPFAM" id="SSF52540">
    <property type="entry name" value="P-loop containing nucleoside triphosphate hydrolases"/>
    <property type="match status" value="1"/>
</dbReference>
<evidence type="ECO:0000313" key="4">
    <source>
        <dbReference type="EMBL" id="ORJ27639.1"/>
    </source>
</evidence>
<dbReference type="PROSITE" id="PS50893">
    <property type="entry name" value="ABC_TRANSPORTER_2"/>
    <property type="match status" value="1"/>
</dbReference>
<dbReference type="PANTHER" id="PTHR43166:SF35">
    <property type="entry name" value="L-CYSTINE IMPORT ATP-BINDING PROTEIN TCYN"/>
    <property type="match status" value="1"/>
</dbReference>
<reference evidence="4 5" key="1">
    <citation type="journal article" date="2016" name="PLoS ONE">
        <title>Comparative Genomics Analysis of Streptococcus tigurinus Strains Identifies Genetic Elements Specifically and Uniquely Present in Highly Virulent Strains.</title>
        <authorList>
            <person name="Diene S.M."/>
            <person name="Francois P."/>
            <person name="Zbinden A."/>
            <person name="Entenza J.M."/>
            <person name="Resch G."/>
        </authorList>
    </citation>
    <scope>NUCLEOTIDE SEQUENCE [LARGE SCALE GENOMIC DNA]</scope>
    <source>
        <strain evidence="4 5">AZ_8</strain>
    </source>
</reference>
<dbReference type="Gene3D" id="3.40.50.300">
    <property type="entry name" value="P-loop containing nucleotide triphosphate hydrolases"/>
    <property type="match status" value="1"/>
</dbReference>
<evidence type="ECO:0000256" key="1">
    <source>
        <dbReference type="ARBA" id="ARBA00004202"/>
    </source>
</evidence>
<dbReference type="GO" id="GO:0016887">
    <property type="term" value="F:ATP hydrolysis activity"/>
    <property type="evidence" value="ECO:0007669"/>
    <property type="project" value="InterPro"/>
</dbReference>
<dbReference type="EMBL" id="LNVF01000016">
    <property type="protein sequence ID" value="ORJ27639.1"/>
    <property type="molecule type" value="Genomic_DNA"/>
</dbReference>
<comment type="subcellular location">
    <subcellularLocation>
        <location evidence="1">Cell membrane</location>
        <topology evidence="1">Peripheral membrane protein</topology>
    </subcellularLocation>
</comment>
<dbReference type="PROSITE" id="PS00211">
    <property type="entry name" value="ABC_TRANSPORTER_1"/>
    <property type="match status" value="1"/>
</dbReference>
<dbReference type="InterPro" id="IPR027417">
    <property type="entry name" value="P-loop_NTPase"/>
</dbReference>
<protein>
    <recommendedName>
        <fullName evidence="3">ABC transporter domain-containing protein</fullName>
    </recommendedName>
</protein>
<organism evidence="4 5">
    <name type="scientific">Streptococcus oralis subsp. tigurinus</name>
    <dbReference type="NCBI Taxonomy" id="1077464"/>
    <lineage>
        <taxon>Bacteria</taxon>
        <taxon>Bacillati</taxon>
        <taxon>Bacillota</taxon>
        <taxon>Bacilli</taxon>
        <taxon>Lactobacillales</taxon>
        <taxon>Streptococcaceae</taxon>
        <taxon>Streptococcus</taxon>
    </lineage>
</organism>
<name>A0A1X0WLJ6_STROR</name>
<dbReference type="Proteomes" id="UP000192428">
    <property type="component" value="Unassembled WGS sequence"/>
</dbReference>
<evidence type="ECO:0000313" key="5">
    <source>
        <dbReference type="Proteomes" id="UP000192428"/>
    </source>
</evidence>
<dbReference type="GO" id="GO:0005524">
    <property type="term" value="F:ATP binding"/>
    <property type="evidence" value="ECO:0007669"/>
    <property type="project" value="InterPro"/>
</dbReference>
<proteinExistence type="predicted"/>